<dbReference type="Proteomes" id="UP000594638">
    <property type="component" value="Unassembled WGS sequence"/>
</dbReference>
<proteinExistence type="predicted"/>
<sequence length="229" mass="26473">MSPFLSIFLSRLIILFKRLKKKLLGEYEASVNPNETTQELSFEQDLRNFVVLVEGEAMRDIYLKFIHTSINSFITMGGNNHPRYLIELLETSTSLKGVMDFENDQVPSILGKEPPNCWTLTIVILTSIMIALPNIEQQKNKWLQSMIEGFEYARLAEESLDDEKKLVSSRDAADFVWAGTELKHKWLDIDLQKVSRLSNFNMETLQTLAYKREETHFAVGLCRMQPFTN</sequence>
<comment type="caution">
    <text evidence="1">The sequence shown here is derived from an EMBL/GenBank/DDBJ whole genome shotgun (WGS) entry which is preliminary data.</text>
</comment>
<dbReference type="PANTHER" id="PTHR35307:SF3">
    <property type="entry name" value="DUF4220 DOMAIN-CONTAINING PROTEIN"/>
    <property type="match status" value="1"/>
</dbReference>
<keyword evidence="2" id="KW-1185">Reference proteome</keyword>
<name>A0A8S0U7U1_OLEEU</name>
<protein>
    <submittedName>
        <fullName evidence="1">Uncharacterized protein</fullName>
    </submittedName>
</protein>
<dbReference type="OrthoDB" id="1731504at2759"/>
<evidence type="ECO:0000313" key="2">
    <source>
        <dbReference type="Proteomes" id="UP000594638"/>
    </source>
</evidence>
<gene>
    <name evidence="1" type="ORF">OLEA9_A025624</name>
</gene>
<evidence type="ECO:0000313" key="1">
    <source>
        <dbReference type="EMBL" id="CAA3012835.1"/>
    </source>
</evidence>
<dbReference type="EMBL" id="CACTIH010007413">
    <property type="protein sequence ID" value="CAA3012835.1"/>
    <property type="molecule type" value="Genomic_DNA"/>
</dbReference>
<reference evidence="1 2" key="1">
    <citation type="submission" date="2019-12" db="EMBL/GenBank/DDBJ databases">
        <authorList>
            <person name="Alioto T."/>
            <person name="Alioto T."/>
            <person name="Gomez Garrido J."/>
        </authorList>
    </citation>
    <scope>NUCLEOTIDE SEQUENCE [LARGE SCALE GENOMIC DNA]</scope>
</reference>
<dbReference type="AlphaFoldDB" id="A0A8S0U7U1"/>
<accession>A0A8S0U7U1</accession>
<dbReference type="Gramene" id="OE9A025624T1">
    <property type="protein sequence ID" value="OE9A025624C1"/>
    <property type="gene ID" value="OE9A025624"/>
</dbReference>
<dbReference type="PANTHER" id="PTHR35307">
    <property type="entry name" value="PROTEIN, PUTATIVE-RELATED"/>
    <property type="match status" value="1"/>
</dbReference>
<organism evidence="1 2">
    <name type="scientific">Olea europaea subsp. europaea</name>
    <dbReference type="NCBI Taxonomy" id="158383"/>
    <lineage>
        <taxon>Eukaryota</taxon>
        <taxon>Viridiplantae</taxon>
        <taxon>Streptophyta</taxon>
        <taxon>Embryophyta</taxon>
        <taxon>Tracheophyta</taxon>
        <taxon>Spermatophyta</taxon>
        <taxon>Magnoliopsida</taxon>
        <taxon>eudicotyledons</taxon>
        <taxon>Gunneridae</taxon>
        <taxon>Pentapetalae</taxon>
        <taxon>asterids</taxon>
        <taxon>lamiids</taxon>
        <taxon>Lamiales</taxon>
        <taxon>Oleaceae</taxon>
        <taxon>Oleeae</taxon>
        <taxon>Olea</taxon>
    </lineage>
</organism>